<dbReference type="InterPro" id="IPR002052">
    <property type="entry name" value="DNA_methylase_N6_adenine_CS"/>
</dbReference>
<dbReference type="AlphaFoldDB" id="A0A7Z0LEK9"/>
<gene>
    <name evidence="2" type="ORF">HZY93_07545</name>
</gene>
<dbReference type="GO" id="GO:0006304">
    <property type="term" value="P:DNA modification"/>
    <property type="evidence" value="ECO:0007669"/>
    <property type="project" value="InterPro"/>
</dbReference>
<dbReference type="GO" id="GO:0032259">
    <property type="term" value="P:methylation"/>
    <property type="evidence" value="ECO:0007669"/>
    <property type="project" value="UniProtKB-KW"/>
</dbReference>
<dbReference type="GO" id="GO:0009007">
    <property type="term" value="F:site-specific DNA-methyltransferase (adenine-specific) activity"/>
    <property type="evidence" value="ECO:0007669"/>
    <property type="project" value="UniProtKB-EC"/>
</dbReference>
<keyword evidence="2" id="KW-0808">Transferase</keyword>
<evidence type="ECO:0000313" key="2">
    <source>
        <dbReference type="EMBL" id="NYS49796.1"/>
    </source>
</evidence>
<evidence type="ECO:0000259" key="1">
    <source>
        <dbReference type="Pfam" id="PF07669"/>
    </source>
</evidence>
<evidence type="ECO:0000313" key="3">
    <source>
        <dbReference type="Proteomes" id="UP000563349"/>
    </source>
</evidence>
<dbReference type="RefSeq" id="WP_179924309.1">
    <property type="nucleotide sequence ID" value="NZ_CP128228.1"/>
</dbReference>
<name>A0A7Z0LEK9_9STRE</name>
<reference evidence="2 3" key="1">
    <citation type="submission" date="2020-07" db="EMBL/GenBank/DDBJ databases">
        <title>MOT database genomes.</title>
        <authorList>
            <person name="Joseph S."/>
            <person name="Aduse-Opoku J."/>
            <person name="Hashim A."/>
            <person name="Wade W."/>
            <person name="Curtis M."/>
        </authorList>
    </citation>
    <scope>NUCLEOTIDE SEQUENCE [LARGE SCALE GENOMIC DNA]</scope>
    <source>
        <strain evidence="2 3">CCW311</strain>
    </source>
</reference>
<comment type="caution">
    <text evidence="2">The sequence shown here is derived from an EMBL/GenBank/DDBJ whole genome shotgun (WGS) entry which is preliminary data.</text>
</comment>
<proteinExistence type="predicted"/>
<dbReference type="GO" id="GO:0003676">
    <property type="term" value="F:nucleic acid binding"/>
    <property type="evidence" value="ECO:0007669"/>
    <property type="project" value="InterPro"/>
</dbReference>
<keyword evidence="2" id="KW-0489">Methyltransferase</keyword>
<organism evidence="2 3">
    <name type="scientific">Streptococcus danieliae</name>
    <dbReference type="NCBI Taxonomy" id="747656"/>
    <lineage>
        <taxon>Bacteria</taxon>
        <taxon>Bacillati</taxon>
        <taxon>Bacillota</taxon>
        <taxon>Bacilli</taxon>
        <taxon>Lactobacillales</taxon>
        <taxon>Streptococcaceae</taxon>
        <taxon>Streptococcus</taxon>
    </lineage>
</organism>
<dbReference type="InterPro" id="IPR029063">
    <property type="entry name" value="SAM-dependent_MTases_sf"/>
</dbReference>
<protein>
    <submittedName>
        <fullName evidence="2">Eco57I restriction-modification methylase domain-containing protein</fullName>
    </submittedName>
</protein>
<keyword evidence="3" id="KW-1185">Reference proteome</keyword>
<feature type="domain" description="Type II methyltransferase M.TaqI-like" evidence="1">
    <location>
        <begin position="266"/>
        <end position="372"/>
    </location>
</feature>
<dbReference type="Proteomes" id="UP000563349">
    <property type="component" value="Unassembled WGS sequence"/>
</dbReference>
<accession>A0A7Z0LEK9</accession>
<dbReference type="PROSITE" id="PS00092">
    <property type="entry name" value="N6_MTASE"/>
    <property type="match status" value="1"/>
</dbReference>
<dbReference type="InterPro" id="IPR011639">
    <property type="entry name" value="MethylTrfase_TaqI-like_dom"/>
</dbReference>
<sequence>MTQIDINEKVFVWELQRLLTVLLMDRTTKKSIVWATGSYEFLGRGFAAADGITSRKIINSYGNLIQPRSEKHKVEQKDRTKARAEVFTPAWLVKLQNDVIEAEISGLQLEDYVDIRWLELTCGEAPYMVSRYDAVTGEEIDLFNRVGFVDRKLQRISQEVSDEGTFFKLAVRAYQASYGYEYQGDNLLLARENLLITFEDYYQAAFGKGPTLEQRLEIATIISYNVMQMDGLTKTTPYSVIAAKAVQLDLFSEVEEEIPVMGPKKTRLKDWKKNKIVDFEDLSSEGFYMKFDVVIGNPPYQDNALGKNDAFAPPIYHKFMDSSYEIAEKAVLITPARFLFNAGSTPKAWNKKMLDDEHLKVTYFEQNSANVFPNTDIKGGVAVTYRDSYENFGAIEAFTAFESLKHILHKVTPMTKATLDSIISGRGVYKLSEKALLDYPEIENIQSKGHKFDVGSGAFKILTGILYFDERQSDEDVQILGLENSNRTYKWINQKYLKPPKSFYSYKIFIPKSNGSGAIGEVLSTPLIGEPLIGEPLIGEPLIGEPLIGATETFLSIGSFETLGEVKACLKYIKSKFARVLLGVLKITQDNTRDKWAKVPLQDFTVNSDIDWSQSVADIDRQLYKKYDLSTEEIAFIETKVREME</sequence>
<dbReference type="Gene3D" id="3.40.50.150">
    <property type="entry name" value="Vaccinia Virus protein VP39"/>
    <property type="match status" value="1"/>
</dbReference>
<dbReference type="SUPFAM" id="SSF53335">
    <property type="entry name" value="S-adenosyl-L-methionine-dependent methyltransferases"/>
    <property type="match status" value="1"/>
</dbReference>
<dbReference type="EMBL" id="JACBYG010000131">
    <property type="protein sequence ID" value="NYS49796.1"/>
    <property type="molecule type" value="Genomic_DNA"/>
</dbReference>
<dbReference type="Pfam" id="PF07669">
    <property type="entry name" value="Eco57I"/>
    <property type="match status" value="1"/>
</dbReference>